<protein>
    <submittedName>
        <fullName evidence="1">Uncharacterized protein</fullName>
    </submittedName>
</protein>
<accession>A0A0V1M0Y7</accession>
<proteinExistence type="predicted"/>
<gene>
    <name evidence="1" type="ORF">T10_12925</name>
</gene>
<evidence type="ECO:0000313" key="1">
    <source>
        <dbReference type="EMBL" id="KRZ65354.1"/>
    </source>
</evidence>
<dbReference type="AlphaFoldDB" id="A0A0V1M0Y7"/>
<organism evidence="1 2">
    <name type="scientific">Trichinella papuae</name>
    <dbReference type="NCBI Taxonomy" id="268474"/>
    <lineage>
        <taxon>Eukaryota</taxon>
        <taxon>Metazoa</taxon>
        <taxon>Ecdysozoa</taxon>
        <taxon>Nematoda</taxon>
        <taxon>Enoplea</taxon>
        <taxon>Dorylaimia</taxon>
        <taxon>Trichinellida</taxon>
        <taxon>Trichinellidae</taxon>
        <taxon>Trichinella</taxon>
    </lineage>
</organism>
<evidence type="ECO:0000313" key="2">
    <source>
        <dbReference type="Proteomes" id="UP000054843"/>
    </source>
</evidence>
<name>A0A0V1M0Y7_9BILA</name>
<keyword evidence="2" id="KW-1185">Reference proteome</keyword>
<dbReference type="Proteomes" id="UP000054843">
    <property type="component" value="Unassembled WGS sequence"/>
</dbReference>
<feature type="non-terminal residue" evidence="1">
    <location>
        <position position="1"/>
    </location>
</feature>
<reference evidence="1 2" key="1">
    <citation type="submission" date="2015-01" db="EMBL/GenBank/DDBJ databases">
        <title>Evolution of Trichinella species and genotypes.</title>
        <authorList>
            <person name="Korhonen P.K."/>
            <person name="Edoardo P."/>
            <person name="Giuseppe L.R."/>
            <person name="Gasser R.B."/>
        </authorList>
    </citation>
    <scope>NUCLEOTIDE SEQUENCE [LARGE SCALE GENOMIC DNA]</scope>
    <source>
        <strain evidence="1">ISS1980</strain>
    </source>
</reference>
<sequence>LQLLKKREDFPEALDKQRELFIKAIREMRRRYSRNVARVS</sequence>
<dbReference type="EMBL" id="JYDO01000392">
    <property type="protein sequence ID" value="KRZ65354.1"/>
    <property type="molecule type" value="Genomic_DNA"/>
</dbReference>
<comment type="caution">
    <text evidence="1">The sequence shown here is derived from an EMBL/GenBank/DDBJ whole genome shotgun (WGS) entry which is preliminary data.</text>
</comment>